<protein>
    <recommendedName>
        <fullName evidence="4">Secreted protein</fullName>
    </recommendedName>
</protein>
<proteinExistence type="predicted"/>
<feature type="region of interest" description="Disordered" evidence="1">
    <location>
        <begin position="91"/>
        <end position="123"/>
    </location>
</feature>
<feature type="chain" id="PRO_5036457422" description="Secreted protein" evidence="2">
    <location>
        <begin position="22"/>
        <end position="123"/>
    </location>
</feature>
<evidence type="ECO:0008006" key="4">
    <source>
        <dbReference type="Google" id="ProtNLM"/>
    </source>
</evidence>
<evidence type="ECO:0000313" key="3">
    <source>
        <dbReference type="EnsemblMetazoa" id="ACOM037299-PA.1"/>
    </source>
</evidence>
<accession>A0A8W7PTI2</accession>
<sequence length="123" mass="13421">MWRRGSGFATLLGSFGTTATARTLQDRVLNGRAAARAQISAAARVHSAFASLYTTGMLHFQLSMIITEGNGNRVKLRRWCIRRPQIRPTKYNVNHPAESSGLSNGSETTLQSPVCPTNNCISN</sequence>
<feature type="compositionally biased region" description="Polar residues" evidence="1">
    <location>
        <begin position="100"/>
        <end position="123"/>
    </location>
</feature>
<keyword evidence="2" id="KW-0732">Signal</keyword>
<name>A0A8W7PTI2_ANOCL</name>
<evidence type="ECO:0000256" key="2">
    <source>
        <dbReference type="SAM" id="SignalP"/>
    </source>
</evidence>
<reference evidence="3" key="1">
    <citation type="submission" date="2022-08" db="UniProtKB">
        <authorList>
            <consortium name="EnsemblMetazoa"/>
        </authorList>
    </citation>
    <scope>IDENTIFICATION</scope>
</reference>
<dbReference type="EnsemblMetazoa" id="ACOM037299-RA">
    <property type="protein sequence ID" value="ACOM037299-PA.1"/>
    <property type="gene ID" value="ACOM037299"/>
</dbReference>
<organism evidence="3">
    <name type="scientific">Anopheles coluzzii</name>
    <name type="common">African malaria mosquito</name>
    <dbReference type="NCBI Taxonomy" id="1518534"/>
    <lineage>
        <taxon>Eukaryota</taxon>
        <taxon>Metazoa</taxon>
        <taxon>Ecdysozoa</taxon>
        <taxon>Arthropoda</taxon>
        <taxon>Hexapoda</taxon>
        <taxon>Insecta</taxon>
        <taxon>Pterygota</taxon>
        <taxon>Neoptera</taxon>
        <taxon>Endopterygota</taxon>
        <taxon>Diptera</taxon>
        <taxon>Nematocera</taxon>
        <taxon>Culicoidea</taxon>
        <taxon>Culicidae</taxon>
        <taxon>Anophelinae</taxon>
        <taxon>Anopheles</taxon>
    </lineage>
</organism>
<dbReference type="Proteomes" id="UP000075882">
    <property type="component" value="Unassembled WGS sequence"/>
</dbReference>
<feature type="signal peptide" evidence="2">
    <location>
        <begin position="1"/>
        <end position="21"/>
    </location>
</feature>
<evidence type="ECO:0000256" key="1">
    <source>
        <dbReference type="SAM" id="MobiDB-lite"/>
    </source>
</evidence>
<dbReference type="AlphaFoldDB" id="A0A8W7PTI2"/>